<dbReference type="InterPro" id="IPR031762">
    <property type="entry name" value="DUF4738"/>
</dbReference>
<dbReference type="EMBL" id="NBAX01000005">
    <property type="protein sequence ID" value="PNP94534.1"/>
    <property type="molecule type" value="Genomic_DNA"/>
</dbReference>
<accession>A0A2K0XJ31</accession>
<evidence type="ECO:0000313" key="1">
    <source>
        <dbReference type="EMBL" id="PNP94534.1"/>
    </source>
</evidence>
<evidence type="ECO:0000313" key="2">
    <source>
        <dbReference type="Proteomes" id="UP000236634"/>
    </source>
</evidence>
<gene>
    <name evidence="1" type="ORF">BFS16_06445</name>
</gene>
<name>A0A2K0XJ31_9BACT</name>
<dbReference type="AlphaFoldDB" id="A0A2K0XJ31"/>
<dbReference type="RefSeq" id="WP_103003290.1">
    <property type="nucleotide sequence ID" value="NZ_NBAX01000005.1"/>
</dbReference>
<dbReference type="Proteomes" id="UP000236634">
    <property type="component" value="Unassembled WGS sequence"/>
</dbReference>
<organism evidence="1 2">
    <name type="scientific">Hoylesella timonensis</name>
    <dbReference type="NCBI Taxonomy" id="386414"/>
    <lineage>
        <taxon>Bacteria</taxon>
        <taxon>Pseudomonadati</taxon>
        <taxon>Bacteroidota</taxon>
        <taxon>Bacteroidia</taxon>
        <taxon>Bacteroidales</taxon>
        <taxon>Prevotellaceae</taxon>
        <taxon>Hoylesella</taxon>
    </lineage>
</organism>
<sequence>MMTIKDVTVKKLNHRTLPLSLFLFTLLLVLGSCGSEKKKNVQDAIQEDVQAKKLLQGIWLNEDEGSVVFKVHGDTIYYPDSTSIPVYFKIVQDSLILQGNAITQYAIVKQAPHLFIFKNPYGDVVRLVKSDDPEDRYAFMSKQPVALNQNSLIKRDTVVHAGDERYHLYVQVNPTTYKIIKNTYTDEGVEVGNIYYDNIIHVSVFNGANRIFSRDFRKQDFKTLIPSDYYNQCILSDFLFDKITADGVTYRAYLPIPDSTTSYVIKVLISFTGKFELSI</sequence>
<dbReference type="Pfam" id="PF15889">
    <property type="entry name" value="DUF4738"/>
    <property type="match status" value="1"/>
</dbReference>
<comment type="caution">
    <text evidence="1">The sequence shown here is derived from an EMBL/GenBank/DDBJ whole genome shotgun (WGS) entry which is preliminary data.</text>
</comment>
<protein>
    <submittedName>
        <fullName evidence="1">DUF4738 domain-containing protein</fullName>
    </submittedName>
</protein>
<proteinExistence type="predicted"/>
<dbReference type="PROSITE" id="PS51257">
    <property type="entry name" value="PROKAR_LIPOPROTEIN"/>
    <property type="match status" value="1"/>
</dbReference>
<dbReference type="Gene3D" id="2.40.128.510">
    <property type="entry name" value="Protein of unknown function DUF4738"/>
    <property type="match status" value="1"/>
</dbReference>
<reference evidence="1 2" key="1">
    <citation type="submission" date="2017-03" db="EMBL/GenBank/DDBJ databases">
        <authorList>
            <person name="Afonso C.L."/>
            <person name="Miller P.J."/>
            <person name="Scott M.A."/>
            <person name="Spackman E."/>
            <person name="Goraichik I."/>
            <person name="Dimitrov K.M."/>
            <person name="Suarez D.L."/>
            <person name="Swayne D.E."/>
        </authorList>
    </citation>
    <scope>NUCLEOTIDE SEQUENCE [LARGE SCALE GENOMIC DNA]</scope>
    <source>
        <strain evidence="1 2">DNF00076</strain>
    </source>
</reference>